<dbReference type="GO" id="GO:0004347">
    <property type="term" value="F:glucose-6-phosphate isomerase activity"/>
    <property type="evidence" value="ECO:0007669"/>
    <property type="project" value="InterPro"/>
</dbReference>
<name>A0A1E7K0N0_9ACTN</name>
<dbReference type="AlphaFoldDB" id="A0A1E7K0N0"/>
<dbReference type="InterPro" id="IPR019490">
    <property type="entry name" value="Glu6P/Mann6P_isomerase_C"/>
</dbReference>
<dbReference type="RefSeq" id="WP_019356879.1">
    <property type="nucleotide sequence ID" value="NZ_LJGV01000022.1"/>
</dbReference>
<comment type="similarity">
    <text evidence="1">Belongs to the PGI/PMI family.</text>
</comment>
<dbReference type="PATRIC" id="fig|943816.4.peg.544"/>
<feature type="domain" description="Bifunctional glucose-6-phosphate/mannose-6-phosphate isomerase C-terminal" evidence="4">
    <location>
        <begin position="242"/>
        <end position="388"/>
    </location>
</feature>
<dbReference type="EMBL" id="LJGV01000022">
    <property type="protein sequence ID" value="OEU97484.1"/>
    <property type="molecule type" value="Genomic_DNA"/>
</dbReference>
<dbReference type="Gene3D" id="3.40.50.10490">
    <property type="entry name" value="Glucose-6-phosphate isomerase like protein, domain 1"/>
    <property type="match status" value="1"/>
</dbReference>
<dbReference type="InterPro" id="IPR046348">
    <property type="entry name" value="SIS_dom_sf"/>
</dbReference>
<evidence type="ECO:0000256" key="2">
    <source>
        <dbReference type="ARBA" id="ARBA00023235"/>
    </source>
</evidence>
<keyword evidence="2 5" id="KW-0413">Isomerase</keyword>
<accession>A0A1E7K0N0</accession>
<dbReference type="SUPFAM" id="SSF53697">
    <property type="entry name" value="SIS domain"/>
    <property type="match status" value="1"/>
</dbReference>
<evidence type="ECO:0000313" key="5">
    <source>
        <dbReference type="EMBL" id="OEU97484.1"/>
    </source>
</evidence>
<dbReference type="Proteomes" id="UP000175829">
    <property type="component" value="Unassembled WGS sequence"/>
</dbReference>
<dbReference type="Pfam" id="PF10432">
    <property type="entry name" value="bact-PGI_C"/>
    <property type="match status" value="1"/>
</dbReference>
<dbReference type="GO" id="GO:0004476">
    <property type="term" value="F:mannose-6-phosphate isomerase activity"/>
    <property type="evidence" value="ECO:0007669"/>
    <property type="project" value="InterPro"/>
</dbReference>
<evidence type="ECO:0000256" key="3">
    <source>
        <dbReference type="SAM" id="MobiDB-lite"/>
    </source>
</evidence>
<evidence type="ECO:0000256" key="1">
    <source>
        <dbReference type="ARBA" id="ARBA00010523"/>
    </source>
</evidence>
<feature type="region of interest" description="Disordered" evidence="3">
    <location>
        <begin position="148"/>
        <end position="192"/>
    </location>
</feature>
<sequence length="401" mass="40660">MLDETLLDAPEDLARADARGLLRGAAQAGAHVRTGIRQAAEAGVDTLRPEGRPRALLVAGPGTAVACVTDLLGALTNGSLPVTGLRPTGARATGDALRWTLPGWAGPLDLLLLVTPDGTEPGLPALLDQAYRRGCSVVAVTPRGTPLADALGETRGLTLPPAPAPHASHSPPDHPGHPLDPAAPAAPPGGGPGTFWSLTTPLLLLCDRLGLTRSGPAELAGLADRLDEVAERCGPAVPTYSNPGKTLAVELAGSIPLLWSEGGVAGAAARHWSAVLAALCGRPALTAGLPEALTAHGALLTGPFAPASGQDDFFRDRVEDEQTTRVRVVLLREAPPGGDSATVPARDLAYAHGAALSELEPAEGSGPLEAAAELIATADFAAVHLTLADSDSPWAGRGTRA</sequence>
<gene>
    <name evidence="5" type="ORF">AN217_05945</name>
</gene>
<comment type="caution">
    <text evidence="5">The sequence shown here is derived from an EMBL/GenBank/DDBJ whole genome shotgun (WGS) entry which is preliminary data.</text>
</comment>
<dbReference type="GO" id="GO:0097367">
    <property type="term" value="F:carbohydrate derivative binding"/>
    <property type="evidence" value="ECO:0007669"/>
    <property type="project" value="InterPro"/>
</dbReference>
<dbReference type="GO" id="GO:1901135">
    <property type="term" value="P:carbohydrate derivative metabolic process"/>
    <property type="evidence" value="ECO:0007669"/>
    <property type="project" value="InterPro"/>
</dbReference>
<evidence type="ECO:0000259" key="4">
    <source>
        <dbReference type="Pfam" id="PF10432"/>
    </source>
</evidence>
<proteinExistence type="inferred from homology"/>
<evidence type="ECO:0000313" key="6">
    <source>
        <dbReference type="Proteomes" id="UP000175829"/>
    </source>
</evidence>
<organism evidence="5 6">
    <name type="scientific">Streptomyces qinglanensis</name>
    <dbReference type="NCBI Taxonomy" id="943816"/>
    <lineage>
        <taxon>Bacteria</taxon>
        <taxon>Bacillati</taxon>
        <taxon>Actinomycetota</taxon>
        <taxon>Actinomycetes</taxon>
        <taxon>Kitasatosporales</taxon>
        <taxon>Streptomycetaceae</taxon>
        <taxon>Streptomyces</taxon>
    </lineage>
</organism>
<dbReference type="GO" id="GO:0005975">
    <property type="term" value="P:carbohydrate metabolic process"/>
    <property type="evidence" value="ECO:0007669"/>
    <property type="project" value="InterPro"/>
</dbReference>
<protein>
    <submittedName>
        <fullName evidence="5">Mannose-6-phosphate isomerase</fullName>
    </submittedName>
</protein>
<reference evidence="5 6" key="1">
    <citation type="journal article" date="2016" name="Front. Microbiol.">
        <title>Comparative Genomics Analysis of Streptomyces Species Reveals Their Adaptation to the Marine Environment and Their Diversity at the Genomic Level.</title>
        <authorList>
            <person name="Tian X."/>
            <person name="Zhang Z."/>
            <person name="Yang T."/>
            <person name="Chen M."/>
            <person name="Li J."/>
            <person name="Chen F."/>
            <person name="Yang J."/>
            <person name="Li W."/>
            <person name="Zhang B."/>
            <person name="Zhang Z."/>
            <person name="Wu J."/>
            <person name="Zhang C."/>
            <person name="Long L."/>
            <person name="Xiao J."/>
        </authorList>
    </citation>
    <scope>NUCLEOTIDE SEQUENCE [LARGE SCALE GENOMIC DNA]</scope>
    <source>
        <strain evidence="5 6">SCSIO M10379</strain>
    </source>
</reference>